<feature type="compositionally biased region" description="Basic and acidic residues" evidence="1">
    <location>
        <begin position="176"/>
        <end position="186"/>
    </location>
</feature>
<dbReference type="STRING" id="52.CMC5_020400"/>
<keyword evidence="2" id="KW-0732">Signal</keyword>
<dbReference type="RefSeq" id="WP_050430204.1">
    <property type="nucleotide sequence ID" value="NZ_CP012159.1"/>
</dbReference>
<protein>
    <recommendedName>
        <fullName evidence="5">Transporter</fullName>
    </recommendedName>
</protein>
<feature type="signal peptide" evidence="2">
    <location>
        <begin position="1"/>
        <end position="21"/>
    </location>
</feature>
<sequence>MRHAVIAIVLLSLGGSKAARAQHCHPPPPLAPRSLGLRVGLGAEAATYKTARHAGEYQGASLNVGWEHRWVMLRAALPVYRLVRDGETLTGLGDVLVDARVPFARTEGDTLVGGFRMAATLPSGSAARDLGMGHVMVMPGFFVGWQAHGAFVQTQLAYGRALAKGGHGAHGGGQGDHGDGHGDHGTGDTTHAGGPMPIVNPMNSSEVEAAVTVGYLLHEHLRVRGGMYGAIPVAAEGGASRGAVMLGGDLLFGPVDLGVEGHLPVAGDPFLAKAMVTAGVRF</sequence>
<feature type="chain" id="PRO_5005459187" description="Transporter" evidence="2">
    <location>
        <begin position="22"/>
        <end position="282"/>
    </location>
</feature>
<dbReference type="EMBL" id="CP012159">
    <property type="protein sequence ID" value="AKT37897.1"/>
    <property type="molecule type" value="Genomic_DNA"/>
</dbReference>
<evidence type="ECO:0000313" key="4">
    <source>
        <dbReference type="Proteomes" id="UP000067626"/>
    </source>
</evidence>
<dbReference type="Proteomes" id="UP000067626">
    <property type="component" value="Chromosome"/>
</dbReference>
<evidence type="ECO:0000256" key="1">
    <source>
        <dbReference type="SAM" id="MobiDB-lite"/>
    </source>
</evidence>
<reference evidence="3 4" key="1">
    <citation type="submission" date="2015-07" db="EMBL/GenBank/DDBJ databases">
        <title>Genome analysis of myxobacterium Chondromyces crocatus Cm c5 reveals a high potential for natural compound synthesis and the genetic basis for the loss of fruiting body formation.</title>
        <authorList>
            <person name="Zaburannyi N."/>
            <person name="Bunk B."/>
            <person name="Maier J."/>
            <person name="Overmann J."/>
            <person name="Mueller R."/>
        </authorList>
    </citation>
    <scope>NUCLEOTIDE SEQUENCE [LARGE SCALE GENOMIC DNA]</scope>
    <source>
        <strain evidence="3 4">Cm c5</strain>
    </source>
</reference>
<gene>
    <name evidence="3" type="ORF">CMC5_020400</name>
</gene>
<feature type="region of interest" description="Disordered" evidence="1">
    <location>
        <begin position="167"/>
        <end position="195"/>
    </location>
</feature>
<dbReference type="OrthoDB" id="9828320at2"/>
<evidence type="ECO:0000256" key="2">
    <source>
        <dbReference type="SAM" id="SignalP"/>
    </source>
</evidence>
<proteinExistence type="predicted"/>
<evidence type="ECO:0000313" key="3">
    <source>
        <dbReference type="EMBL" id="AKT37897.1"/>
    </source>
</evidence>
<evidence type="ECO:0008006" key="5">
    <source>
        <dbReference type="Google" id="ProtNLM"/>
    </source>
</evidence>
<keyword evidence="4" id="KW-1185">Reference proteome</keyword>
<dbReference type="KEGG" id="ccro:CMC5_020400"/>
<accession>A0A0K1EB27</accession>
<dbReference type="AlphaFoldDB" id="A0A0K1EB27"/>
<name>A0A0K1EB27_CHOCO</name>
<organism evidence="3 4">
    <name type="scientific">Chondromyces crocatus</name>
    <dbReference type="NCBI Taxonomy" id="52"/>
    <lineage>
        <taxon>Bacteria</taxon>
        <taxon>Pseudomonadati</taxon>
        <taxon>Myxococcota</taxon>
        <taxon>Polyangia</taxon>
        <taxon>Polyangiales</taxon>
        <taxon>Polyangiaceae</taxon>
        <taxon>Chondromyces</taxon>
    </lineage>
</organism>